<reference evidence="2" key="1">
    <citation type="journal article" date="2018" name="Mol. Phylogenet. Evol.">
        <title>The complex study of complexes: The first well-supported phylogeny of two species complexes within genus Caridina (Decapoda: Caridea: Atyidae) sheds light on evolution, biogeography, and habitat.</title>
        <authorList>
            <person name="De Mazancourt V."/>
            <person name="Klotz W."/>
            <person name="Marquet G."/>
            <person name="Mos B."/>
            <person name="Rogers D.C."/>
            <person name="Keith P."/>
        </authorList>
    </citation>
    <scope>NUCLEOTIDE SEQUENCE</scope>
    <source>
        <strain evidence="2">CA1326</strain>
        <strain evidence="3">CA1499</strain>
    </source>
</reference>
<proteinExistence type="predicted"/>
<reference evidence="2" key="2">
    <citation type="submission" date="2018-11" db="EMBL/GenBank/DDBJ databases">
        <authorList>
            <person name="de Mazancourt V."/>
            <person name="Klotz W."/>
            <person name="Marquet G."/>
            <person name="Mos B."/>
            <person name="Rogers D.C."/>
            <person name="Keith P."/>
        </authorList>
    </citation>
    <scope>NUCLEOTIDE SEQUENCE</scope>
    <source>
        <strain evidence="2">CA1326</strain>
        <strain evidence="3">CA1499</strain>
    </source>
</reference>
<name>A0A3Q8LZS7_9EUCA</name>
<dbReference type="EMBL" id="MK189514">
    <property type="protein sequence ID" value="AZH80550.1"/>
    <property type="molecule type" value="Genomic_DNA"/>
</dbReference>
<organism evidence="2">
    <name type="scientific">Caridina sp. 1 Solomon</name>
    <dbReference type="NCBI Taxonomy" id="2493609"/>
    <lineage>
        <taxon>Eukaryota</taxon>
        <taxon>Metazoa</taxon>
        <taxon>Ecdysozoa</taxon>
        <taxon>Arthropoda</taxon>
        <taxon>Crustacea</taxon>
        <taxon>Multicrustacea</taxon>
        <taxon>Malacostraca</taxon>
        <taxon>Eumalacostraca</taxon>
        <taxon>Eucarida</taxon>
        <taxon>Decapoda</taxon>
        <taxon>Pleocyemata</taxon>
        <taxon>Caridea</taxon>
        <taxon>Atyoidea</taxon>
        <taxon>Atyidae</taxon>
        <taxon>Caridina</taxon>
    </lineage>
</organism>
<keyword evidence="1" id="KW-1133">Transmembrane helix</keyword>
<dbReference type="EMBL" id="MK189534">
    <property type="protein sequence ID" value="AZH80570.1"/>
    <property type="molecule type" value="Genomic_DNA"/>
</dbReference>
<keyword evidence="1" id="KW-0472">Membrane</keyword>
<evidence type="ECO:0000313" key="2">
    <source>
        <dbReference type="EMBL" id="AZH80550.1"/>
    </source>
</evidence>
<dbReference type="AlphaFoldDB" id="A0A3Q8LZS7"/>
<protein>
    <submittedName>
        <fullName evidence="2">ATP synthase Fo subunit 8</fullName>
    </submittedName>
</protein>
<evidence type="ECO:0000256" key="1">
    <source>
        <dbReference type="SAM" id="Phobius"/>
    </source>
</evidence>
<accession>A0A3Q8LZS7</accession>
<feature type="transmembrane region" description="Helical" evidence="1">
    <location>
        <begin position="6"/>
        <end position="27"/>
    </location>
</feature>
<sequence length="49" mass="5963">MSPLLWATLFTFFTTIYSLFLVSNYFIKVPQPPQTPYKAQFPNKFKWKW</sequence>
<evidence type="ECO:0000313" key="3">
    <source>
        <dbReference type="EMBL" id="AZH80570.1"/>
    </source>
</evidence>
<keyword evidence="2" id="KW-0496">Mitochondrion</keyword>
<gene>
    <name evidence="2" type="primary">ATP8</name>
</gene>
<geneLocation type="mitochondrion" evidence="2"/>
<keyword evidence="1" id="KW-0812">Transmembrane</keyword>